<evidence type="ECO:0000313" key="6">
    <source>
        <dbReference type="EMBL" id="KAK6122349.1"/>
    </source>
</evidence>
<keyword evidence="2" id="KW-0560">Oxidoreductase</keyword>
<dbReference type="InterPro" id="IPR037124">
    <property type="entry name" value="Chaperonin_GroES_sf"/>
</dbReference>
<sequence length="398" mass="44114">MIPISLVSKLGYGCMGLTGPYNAPVSLEDGITILKEAFKQGITFFDTADIYGIDSANEYLVGKVLKQLPREEIQVATKFGFYALKRPDIIIKGSPDYARSCCEASLKRLQVDYIDLYYIHRIDTTVPIEETMEELKKLVEEGKIRYIGLSEASADTIRRAHAVHPITALQMEYSLWTRDIEQEIIPLCRKLGIGIVSYSPVGRGFLLARKLWKTYLRIVTCPSQLALSWVLHQGADVVPIPGEIVVYLLILSGTTKIKNLHDNIGSVNVNLTSDDLEELCEAVPIQEVAGKTMMRCFTRSHGDLLTPHNQKPKCSWRKSPPSKTTAGILLPEKSSKLNSGKVVAVGPGTRDKAGNSIPVAVKEGDTVLLPEYGGTQVKLGEKEYHLYRDEDILGTLHD</sequence>
<name>A0ABR0UIC6_REHGL</name>
<proteinExistence type="inferred from homology"/>
<accession>A0ABR0UIC6</accession>
<dbReference type="Proteomes" id="UP001318860">
    <property type="component" value="Unassembled WGS sequence"/>
</dbReference>
<dbReference type="PANTHER" id="PTHR43625:SF81">
    <property type="entry name" value="OS01G0618100 PROTEIN"/>
    <property type="match status" value="1"/>
</dbReference>
<protein>
    <recommendedName>
        <fullName evidence="5">NADP-dependent oxidoreductase domain-containing protein</fullName>
    </recommendedName>
</protein>
<gene>
    <name evidence="6" type="ORF">DH2020_043969</name>
</gene>
<dbReference type="CDD" id="cd00320">
    <property type="entry name" value="cpn10"/>
    <property type="match status" value="1"/>
</dbReference>
<keyword evidence="1" id="KW-0521">NADP</keyword>
<dbReference type="InterPro" id="IPR011032">
    <property type="entry name" value="GroES-like_sf"/>
</dbReference>
<evidence type="ECO:0000256" key="3">
    <source>
        <dbReference type="ARBA" id="ARBA00023186"/>
    </source>
</evidence>
<dbReference type="Pfam" id="PF00248">
    <property type="entry name" value="Aldo_ket_red"/>
    <property type="match status" value="1"/>
</dbReference>
<dbReference type="SUPFAM" id="SSF50129">
    <property type="entry name" value="GroES-like"/>
    <property type="match status" value="1"/>
</dbReference>
<keyword evidence="3 4" id="KW-0143">Chaperone</keyword>
<comment type="similarity">
    <text evidence="4">Belongs to the GroES chaperonin family.</text>
</comment>
<evidence type="ECO:0000256" key="1">
    <source>
        <dbReference type="ARBA" id="ARBA00022857"/>
    </source>
</evidence>
<dbReference type="InterPro" id="IPR020818">
    <property type="entry name" value="Chaperonin_GroES"/>
</dbReference>
<feature type="domain" description="NADP-dependent oxidoreductase" evidence="5">
    <location>
        <begin position="9"/>
        <end position="210"/>
    </location>
</feature>
<organism evidence="6 7">
    <name type="scientific">Rehmannia glutinosa</name>
    <name type="common">Chinese foxglove</name>
    <dbReference type="NCBI Taxonomy" id="99300"/>
    <lineage>
        <taxon>Eukaryota</taxon>
        <taxon>Viridiplantae</taxon>
        <taxon>Streptophyta</taxon>
        <taxon>Embryophyta</taxon>
        <taxon>Tracheophyta</taxon>
        <taxon>Spermatophyta</taxon>
        <taxon>Magnoliopsida</taxon>
        <taxon>eudicotyledons</taxon>
        <taxon>Gunneridae</taxon>
        <taxon>Pentapetalae</taxon>
        <taxon>asterids</taxon>
        <taxon>lamiids</taxon>
        <taxon>Lamiales</taxon>
        <taxon>Orobanchaceae</taxon>
        <taxon>Rehmannieae</taxon>
        <taxon>Rehmannia</taxon>
    </lineage>
</organism>
<evidence type="ECO:0000256" key="2">
    <source>
        <dbReference type="ARBA" id="ARBA00023002"/>
    </source>
</evidence>
<dbReference type="InterPro" id="IPR036812">
    <property type="entry name" value="NAD(P)_OxRdtase_dom_sf"/>
</dbReference>
<evidence type="ECO:0000256" key="4">
    <source>
        <dbReference type="RuleBase" id="RU003479"/>
    </source>
</evidence>
<evidence type="ECO:0000259" key="5">
    <source>
        <dbReference type="Pfam" id="PF00248"/>
    </source>
</evidence>
<dbReference type="PRINTS" id="PR00297">
    <property type="entry name" value="CHAPERONIN10"/>
</dbReference>
<dbReference type="SMART" id="SM00883">
    <property type="entry name" value="Cpn10"/>
    <property type="match status" value="1"/>
</dbReference>
<dbReference type="InterPro" id="IPR023210">
    <property type="entry name" value="NADP_OxRdtase_dom"/>
</dbReference>
<dbReference type="Pfam" id="PF00166">
    <property type="entry name" value="Cpn10"/>
    <property type="match status" value="1"/>
</dbReference>
<dbReference type="EMBL" id="JABTTQ020002724">
    <property type="protein sequence ID" value="KAK6122349.1"/>
    <property type="molecule type" value="Genomic_DNA"/>
</dbReference>
<dbReference type="Gene3D" id="3.20.20.100">
    <property type="entry name" value="NADP-dependent oxidoreductase domain"/>
    <property type="match status" value="1"/>
</dbReference>
<dbReference type="Gene3D" id="2.30.33.40">
    <property type="entry name" value="GroES chaperonin"/>
    <property type="match status" value="1"/>
</dbReference>
<keyword evidence="7" id="KW-1185">Reference proteome</keyword>
<dbReference type="SUPFAM" id="SSF51430">
    <property type="entry name" value="NAD(P)-linked oxidoreductase"/>
    <property type="match status" value="1"/>
</dbReference>
<comment type="caution">
    <text evidence="6">The sequence shown here is derived from an EMBL/GenBank/DDBJ whole genome shotgun (WGS) entry which is preliminary data.</text>
</comment>
<dbReference type="PANTHER" id="PTHR43625">
    <property type="entry name" value="AFLATOXIN B1 ALDEHYDE REDUCTASE"/>
    <property type="match status" value="1"/>
</dbReference>
<dbReference type="InterPro" id="IPR050791">
    <property type="entry name" value="Aldo-Keto_reductase"/>
</dbReference>
<reference evidence="6 7" key="1">
    <citation type="journal article" date="2021" name="Comput. Struct. Biotechnol. J.">
        <title>De novo genome assembly of the potent medicinal plant Rehmannia glutinosa using nanopore technology.</title>
        <authorList>
            <person name="Ma L."/>
            <person name="Dong C."/>
            <person name="Song C."/>
            <person name="Wang X."/>
            <person name="Zheng X."/>
            <person name="Niu Y."/>
            <person name="Chen S."/>
            <person name="Feng W."/>
        </authorList>
    </citation>
    <scope>NUCLEOTIDE SEQUENCE [LARGE SCALE GENOMIC DNA]</scope>
    <source>
        <strain evidence="6">DH-2019</strain>
    </source>
</reference>
<evidence type="ECO:0000313" key="7">
    <source>
        <dbReference type="Proteomes" id="UP001318860"/>
    </source>
</evidence>